<feature type="repeat" description="PPR" evidence="5">
    <location>
        <begin position="1039"/>
        <end position="1073"/>
    </location>
</feature>
<dbReference type="Gene3D" id="1.25.40.10">
    <property type="entry name" value="Tetratricopeptide repeat domain"/>
    <property type="match status" value="3"/>
</dbReference>
<proteinExistence type="predicted"/>
<gene>
    <name evidence="7" type="ORF">AK812_SmicGene34457</name>
</gene>
<evidence type="ECO:0000313" key="7">
    <source>
        <dbReference type="EMBL" id="OLP84637.1"/>
    </source>
</evidence>
<dbReference type="PANTHER" id="PTHR47447:SF25">
    <property type="entry name" value="SAP DOMAIN-CONTAINING PROTEIN"/>
    <property type="match status" value="1"/>
</dbReference>
<feature type="repeat" description="PPR" evidence="5">
    <location>
        <begin position="555"/>
        <end position="589"/>
    </location>
</feature>
<dbReference type="Pfam" id="PF00504">
    <property type="entry name" value="Chloroa_b-bind"/>
    <property type="match status" value="1"/>
</dbReference>
<evidence type="ECO:0000256" key="5">
    <source>
        <dbReference type="PROSITE-ProRule" id="PRU00708"/>
    </source>
</evidence>
<keyword evidence="2" id="KW-0150">Chloroplast</keyword>
<dbReference type="OrthoDB" id="185373at2759"/>
<dbReference type="SUPFAM" id="SSF103511">
    <property type="entry name" value="Chlorophyll a-b binding protein"/>
    <property type="match status" value="1"/>
</dbReference>
<dbReference type="Gene3D" id="1.10.3460.10">
    <property type="entry name" value="Chlorophyll a/b binding protein domain"/>
    <property type="match status" value="1"/>
</dbReference>
<feature type="repeat" description="PPR" evidence="5">
    <location>
        <begin position="485"/>
        <end position="519"/>
    </location>
</feature>
<dbReference type="InterPro" id="IPR011990">
    <property type="entry name" value="TPR-like_helical_dom_sf"/>
</dbReference>
<feature type="repeat" description="PPR" evidence="5">
    <location>
        <begin position="450"/>
        <end position="484"/>
    </location>
</feature>
<feature type="repeat" description="PPR" evidence="5">
    <location>
        <begin position="1074"/>
        <end position="1108"/>
    </location>
</feature>
<feature type="compositionally biased region" description="Basic and acidic residues" evidence="6">
    <location>
        <begin position="111"/>
        <end position="133"/>
    </location>
</feature>
<evidence type="ECO:0000256" key="6">
    <source>
        <dbReference type="SAM" id="MobiDB-lite"/>
    </source>
</evidence>
<comment type="subcellular location">
    <subcellularLocation>
        <location evidence="1">Plastid</location>
        <location evidence="1">Chloroplast</location>
    </subcellularLocation>
</comment>
<dbReference type="InterPro" id="IPR002885">
    <property type="entry name" value="PPR_rpt"/>
</dbReference>
<protein>
    <submittedName>
        <fullName evidence="7">Pentatricopeptide repeat-containing protein, mitochondrial</fullName>
    </submittedName>
</protein>
<dbReference type="GO" id="GO:0009507">
    <property type="term" value="C:chloroplast"/>
    <property type="evidence" value="ECO:0007669"/>
    <property type="project" value="UniProtKB-SubCell"/>
</dbReference>
<feature type="repeat" description="PPR" evidence="5">
    <location>
        <begin position="590"/>
        <end position="624"/>
    </location>
</feature>
<keyword evidence="4" id="KW-0677">Repeat</keyword>
<dbReference type="Proteomes" id="UP000186817">
    <property type="component" value="Unassembled WGS sequence"/>
</dbReference>
<evidence type="ECO:0000256" key="1">
    <source>
        <dbReference type="ARBA" id="ARBA00004229"/>
    </source>
</evidence>
<comment type="caution">
    <text evidence="7">The sequence shown here is derived from an EMBL/GenBank/DDBJ whole genome shotgun (WGS) entry which is preliminary data.</text>
</comment>
<organism evidence="7 8">
    <name type="scientific">Symbiodinium microadriaticum</name>
    <name type="common">Dinoflagellate</name>
    <name type="synonym">Zooxanthella microadriatica</name>
    <dbReference type="NCBI Taxonomy" id="2951"/>
    <lineage>
        <taxon>Eukaryota</taxon>
        <taxon>Sar</taxon>
        <taxon>Alveolata</taxon>
        <taxon>Dinophyceae</taxon>
        <taxon>Suessiales</taxon>
        <taxon>Symbiodiniaceae</taxon>
        <taxon>Symbiodinium</taxon>
    </lineage>
</organism>
<sequence length="1413" mass="156261">MSQEFLGWIDPQARTAHAVPEAPVVHPTGMRHVPVMAQLSCQAFCAPLLWMISSTGIRQGCGLAPVRQDAPANPMSLDDSLLEEAKEELNHFSAYMRQESRPTTAPPSAADSKDLEEIDPERMDVDRTKRAKEPQASTQHVKFAKGSEKGQQQAGQEDSTEKPTLALDRRDRPSRQSDRDRRDDQWEDWNQNWSKQGWGRQQSKNRDRRDDRREREDELRELVRLFGRLLLRVEDSLAIQNLDTTFVLFLKTEENEHSWSITSALFKFAQEWHRMKESNPTSLELPMRSVLMHCLLDALLEKLKKLDSDPDLVAKAKKLGLVEGDTYPVYPFLQWNPKEKRLVKAQQEPLSHTEALQTVTLLSQLNAVPDVVGRFHAMRRLSQQHQAEVIPFVLQVQNRNAESQQFYQGMRRLCRCSVMHLVGAAMRPSRLGRSPLAIQIEKILRGFKPDLVTISSVITACCEAKEPLRAERWFQLLLQQGLTPDLIAYNSMIDAHAEAGDGEKAAAWLQKAVDAGIDVSTACYNAVIKAYCRQGDLEGANAWLEKAKAAGRGLDIMSYNTVLNYFAGEGDLQKAQDWFGKLKASGLQLDQVSFNTMIKAAVAADKLPQTEEYIQEMLSNRLQPTAATYVSLVSAYGDQGDLETAQLWYDKAARVNKTNKIIDTSLAKAHVKLSCRFGSTLFGSVSDEVFAYSDRGPAFRLFRLASGPSRTFCASDPLDSAMASVKSMIAASLLAAPCADAFVAPGASQSSHAVTSLRGSTAVKAESSFSTYSALAATGAAALSFVGAKKPAFRKTVACRFSPEAQIGVTEPLGFFDPAGFCKDEASFKDLRAKELKHGRLAMMGALGMLTQSLVQLPGMEGVPKDISAFSTGAGQTGFLITIAIIAVLEAAVFVQDDSKEPGNFGNPVPLVGDDYSAEMRNREINNGRSQWSLVFSFQRIAMFAALGQIAAGLYTGKSAIEFDLAGQLASFSFSPLQAKDAQGSERGLRSFGAPKDGMELNNAVHYTTMMNAYAERGDVAGASSWFRRAREQPQVRLNIWAYNAMIKACGNAQDLERAQQWFNIAQQDGVKPDVVSYTLMITACGKVGRVGEARRWLERMEGTGVKPNVRSYTEAIKAGAQSHTSKSPGLREYQLFARRLPPADTVGQWWFCTPGKLRPQSNRMLPRHPLLTGEVDGPATIVAGRGVGDRAGPAARNPFSVQNPDFVEQVVVEEADRNHNSLLVVDNGDERRISPSWLVDEIMSNATSSINVLTERDHVMPPNSGYHYSLFANYTLDGIKAVLVFTMSSTTGGPLPHSAFQPFTWPVMFDTNSGTYVDVKVFNGDEVLFHWVLRGYRSDSDLWVQQQFCDEVLIRAARARWFRPSVVICVFVGWKVSVTSFEVGAKVYLVGPRGSVVASDHARSNCELRVDF</sequence>
<dbReference type="PROSITE" id="PS51375">
    <property type="entry name" value="PPR"/>
    <property type="match status" value="7"/>
</dbReference>
<evidence type="ECO:0000256" key="4">
    <source>
        <dbReference type="ARBA" id="ARBA00022737"/>
    </source>
</evidence>
<dbReference type="Pfam" id="PF13812">
    <property type="entry name" value="PPR_3"/>
    <property type="match status" value="1"/>
</dbReference>
<dbReference type="InterPro" id="IPR022796">
    <property type="entry name" value="Chloroa_b-bind"/>
</dbReference>
<feature type="compositionally biased region" description="Basic and acidic residues" evidence="6">
    <location>
        <begin position="204"/>
        <end position="214"/>
    </location>
</feature>
<dbReference type="Pfam" id="PF01535">
    <property type="entry name" value="PPR"/>
    <property type="match status" value="2"/>
</dbReference>
<keyword evidence="3" id="KW-0934">Plastid</keyword>
<evidence type="ECO:0000313" key="8">
    <source>
        <dbReference type="Proteomes" id="UP000186817"/>
    </source>
</evidence>
<feature type="compositionally biased region" description="Basic and acidic residues" evidence="6">
    <location>
        <begin position="167"/>
        <end position="184"/>
    </location>
</feature>
<feature type="region of interest" description="Disordered" evidence="6">
    <location>
        <begin position="94"/>
        <end position="214"/>
    </location>
</feature>
<dbReference type="SUPFAM" id="SSF81901">
    <property type="entry name" value="HCP-like"/>
    <property type="match status" value="2"/>
</dbReference>
<evidence type="ECO:0000256" key="3">
    <source>
        <dbReference type="ARBA" id="ARBA00022640"/>
    </source>
</evidence>
<evidence type="ECO:0000256" key="2">
    <source>
        <dbReference type="ARBA" id="ARBA00022528"/>
    </source>
</evidence>
<feature type="compositionally biased region" description="Polar residues" evidence="6">
    <location>
        <begin position="188"/>
        <end position="202"/>
    </location>
</feature>
<reference evidence="7 8" key="1">
    <citation type="submission" date="2016-02" db="EMBL/GenBank/DDBJ databases">
        <title>Genome analysis of coral dinoflagellate symbionts highlights evolutionary adaptations to a symbiotic lifestyle.</title>
        <authorList>
            <person name="Aranda M."/>
            <person name="Li Y."/>
            <person name="Liew Y.J."/>
            <person name="Baumgarten S."/>
            <person name="Simakov O."/>
            <person name="Wilson M."/>
            <person name="Piel J."/>
            <person name="Ashoor H."/>
            <person name="Bougouffa S."/>
            <person name="Bajic V.B."/>
            <person name="Ryu T."/>
            <person name="Ravasi T."/>
            <person name="Bayer T."/>
            <person name="Micklem G."/>
            <person name="Kim H."/>
            <person name="Bhak J."/>
            <person name="Lajeunesse T.C."/>
            <person name="Voolstra C.R."/>
        </authorList>
    </citation>
    <scope>NUCLEOTIDE SEQUENCE [LARGE SCALE GENOMIC DNA]</scope>
    <source>
        <strain evidence="7 8">CCMP2467</strain>
    </source>
</reference>
<dbReference type="PANTHER" id="PTHR47447">
    <property type="entry name" value="OS03G0856100 PROTEIN"/>
    <property type="match status" value="1"/>
</dbReference>
<dbReference type="EMBL" id="LSRX01001026">
    <property type="protein sequence ID" value="OLP84637.1"/>
    <property type="molecule type" value="Genomic_DNA"/>
</dbReference>
<dbReference type="NCBIfam" id="TIGR00756">
    <property type="entry name" value="PPR"/>
    <property type="match status" value="5"/>
</dbReference>
<dbReference type="Pfam" id="PF13041">
    <property type="entry name" value="PPR_2"/>
    <property type="match status" value="2"/>
</dbReference>
<accession>A0A1Q9CP46</accession>
<feature type="repeat" description="PPR" evidence="5">
    <location>
        <begin position="520"/>
        <end position="554"/>
    </location>
</feature>
<keyword evidence="8" id="KW-1185">Reference proteome</keyword>
<name>A0A1Q9CP46_SYMMI</name>